<dbReference type="InterPro" id="IPR045071">
    <property type="entry name" value="BBP-like"/>
</dbReference>
<evidence type="ECO:0000259" key="3">
    <source>
        <dbReference type="SMART" id="SM00322"/>
    </source>
</evidence>
<dbReference type="InterPro" id="IPR036612">
    <property type="entry name" value="KH_dom_type_1_sf"/>
</dbReference>
<dbReference type="Proteomes" id="UP000054630">
    <property type="component" value="Unassembled WGS sequence"/>
</dbReference>
<feature type="non-terminal residue" evidence="4">
    <location>
        <position position="352"/>
    </location>
</feature>
<organism evidence="4 5">
    <name type="scientific">Trichinella nelsoni</name>
    <dbReference type="NCBI Taxonomy" id="6336"/>
    <lineage>
        <taxon>Eukaryota</taxon>
        <taxon>Metazoa</taxon>
        <taxon>Ecdysozoa</taxon>
        <taxon>Nematoda</taxon>
        <taxon>Enoplea</taxon>
        <taxon>Dorylaimia</taxon>
        <taxon>Trichinellida</taxon>
        <taxon>Trichinellidae</taxon>
        <taxon>Trichinella</taxon>
    </lineage>
</organism>
<dbReference type="PROSITE" id="PS50084">
    <property type="entry name" value="KH_TYPE_1"/>
    <property type="match status" value="1"/>
</dbReference>
<feature type="domain" description="K Homology" evidence="3">
    <location>
        <begin position="249"/>
        <end position="305"/>
    </location>
</feature>
<accession>A0A0V0SAU0</accession>
<dbReference type="AlphaFoldDB" id="A0A0V0SAU0"/>
<dbReference type="OrthoDB" id="5914610at2759"/>
<dbReference type="GO" id="GO:0003729">
    <property type="term" value="F:mRNA binding"/>
    <property type="evidence" value="ECO:0007669"/>
    <property type="project" value="TreeGrafter"/>
</dbReference>
<proteinExistence type="predicted"/>
<evidence type="ECO:0000313" key="5">
    <source>
        <dbReference type="Proteomes" id="UP000054630"/>
    </source>
</evidence>
<keyword evidence="1 2" id="KW-0694">RNA-binding</keyword>
<evidence type="ECO:0000256" key="2">
    <source>
        <dbReference type="PROSITE-ProRule" id="PRU00117"/>
    </source>
</evidence>
<gene>
    <name evidence="4" type="ORF">T07_1594</name>
</gene>
<dbReference type="PANTHER" id="PTHR11208">
    <property type="entry name" value="RNA-BINDING PROTEIN RELATED"/>
    <property type="match status" value="1"/>
</dbReference>
<dbReference type="SUPFAM" id="SSF54791">
    <property type="entry name" value="Eukaryotic type KH-domain (KH-domain type I)"/>
    <property type="match status" value="2"/>
</dbReference>
<name>A0A0V0SAU0_9BILA</name>
<evidence type="ECO:0000313" key="4">
    <source>
        <dbReference type="EMBL" id="KRX23838.1"/>
    </source>
</evidence>
<reference evidence="4 5" key="1">
    <citation type="submission" date="2015-01" db="EMBL/GenBank/DDBJ databases">
        <title>Evolution of Trichinella species and genotypes.</title>
        <authorList>
            <person name="Korhonen P.K."/>
            <person name="Edoardo P."/>
            <person name="Giuseppe L.R."/>
            <person name="Gasser R.B."/>
        </authorList>
    </citation>
    <scope>NUCLEOTIDE SEQUENCE [LARGE SCALE GENOMIC DNA]</scope>
    <source>
        <strain evidence="4">ISS37</strain>
    </source>
</reference>
<feature type="domain" description="K Homology" evidence="3">
    <location>
        <begin position="46"/>
        <end position="144"/>
    </location>
</feature>
<dbReference type="Pfam" id="PF22675">
    <property type="entry name" value="KH-I_KHDC4-BBP"/>
    <property type="match status" value="1"/>
</dbReference>
<dbReference type="GO" id="GO:0005634">
    <property type="term" value="C:nucleus"/>
    <property type="evidence" value="ECO:0007669"/>
    <property type="project" value="TreeGrafter"/>
</dbReference>
<dbReference type="InterPro" id="IPR055256">
    <property type="entry name" value="KH_1_KHDC4/BBP-like"/>
</dbReference>
<dbReference type="PANTHER" id="PTHR11208:SF42">
    <property type="entry name" value="QUAKING RELATED 54B, ISOFORM E"/>
    <property type="match status" value="1"/>
</dbReference>
<dbReference type="STRING" id="6336.A0A0V0SAU0"/>
<dbReference type="Gene3D" id="3.30.1370.10">
    <property type="entry name" value="K Homology domain, type 1"/>
    <property type="match status" value="2"/>
</dbReference>
<comment type="caution">
    <text evidence="4">The sequence shown here is derived from an EMBL/GenBank/DDBJ whole genome shotgun (WGS) entry which is preliminary data.</text>
</comment>
<sequence>MSSLSQLSSTVKQVDEDSTEQFITQLIINVEEHILLHHVNKLLALPMIQHIIQIPTPEPSGQIKKGFAETCYSTAGLPYNMAGRIIGPRGCTVKAIQLLCGCGIELNFIKYNLLLIQISVEPDYESIVKFKIWKAFQLIYCLLRMDPSGKDMVQAIQSDDFKFYESQVEIIIKSFIIQQHYHSDINDVSAVSSNYYSVGKRFSVEMLKVLEKQMLTCHMNNLLALPMFRDIFSIPSPAASGRVTNGYAKKIYSLLDFPFNIAGRIIGPRGSTVKVIQTVCGCRIRLRWKEVNALQIEVFVERDFESIVNFKLWRAFECINCLLKSFSSDEDMVNAIQLKDLKFYATRAEMLK</sequence>
<dbReference type="InterPro" id="IPR004087">
    <property type="entry name" value="KH_dom"/>
</dbReference>
<protein>
    <submittedName>
        <fullName evidence="4">KH domain-containing protein</fullName>
    </submittedName>
</protein>
<keyword evidence="5" id="KW-1185">Reference proteome</keyword>
<dbReference type="EMBL" id="JYDL01000021">
    <property type="protein sequence ID" value="KRX23838.1"/>
    <property type="molecule type" value="Genomic_DNA"/>
</dbReference>
<evidence type="ECO:0000256" key="1">
    <source>
        <dbReference type="ARBA" id="ARBA00022884"/>
    </source>
</evidence>
<dbReference type="GO" id="GO:0048024">
    <property type="term" value="P:regulation of mRNA splicing, via spliceosome"/>
    <property type="evidence" value="ECO:0007669"/>
    <property type="project" value="TreeGrafter"/>
</dbReference>
<dbReference type="InterPro" id="IPR004088">
    <property type="entry name" value="KH_dom_type_1"/>
</dbReference>
<dbReference type="Pfam" id="PF00013">
    <property type="entry name" value="KH_1"/>
    <property type="match status" value="1"/>
</dbReference>
<dbReference type="SMART" id="SM00322">
    <property type="entry name" value="KH"/>
    <property type="match status" value="2"/>
</dbReference>